<proteinExistence type="predicted"/>
<reference evidence="1" key="2">
    <citation type="journal article" date="2015" name="Fish Shellfish Immunol.">
        <title>Early steps in the European eel (Anguilla anguilla)-Vibrio vulnificus interaction in the gills: Role of the RtxA13 toxin.</title>
        <authorList>
            <person name="Callol A."/>
            <person name="Pajuelo D."/>
            <person name="Ebbesson L."/>
            <person name="Teles M."/>
            <person name="MacKenzie S."/>
            <person name="Amaro C."/>
        </authorList>
    </citation>
    <scope>NUCLEOTIDE SEQUENCE</scope>
</reference>
<evidence type="ECO:0000313" key="1">
    <source>
        <dbReference type="EMBL" id="JAG99501.1"/>
    </source>
</evidence>
<organism evidence="1">
    <name type="scientific">Anguilla anguilla</name>
    <name type="common">European freshwater eel</name>
    <name type="synonym">Muraena anguilla</name>
    <dbReference type="NCBI Taxonomy" id="7936"/>
    <lineage>
        <taxon>Eukaryota</taxon>
        <taxon>Metazoa</taxon>
        <taxon>Chordata</taxon>
        <taxon>Craniata</taxon>
        <taxon>Vertebrata</taxon>
        <taxon>Euteleostomi</taxon>
        <taxon>Actinopterygii</taxon>
        <taxon>Neopterygii</taxon>
        <taxon>Teleostei</taxon>
        <taxon>Anguilliformes</taxon>
        <taxon>Anguillidae</taxon>
        <taxon>Anguilla</taxon>
    </lineage>
</organism>
<accession>A0A0E9P5H7</accession>
<sequence length="13" mass="1561">MICKIIRSYSFIS</sequence>
<protein>
    <submittedName>
        <fullName evidence="1">Uncharacterized protein</fullName>
    </submittedName>
</protein>
<dbReference type="EMBL" id="GBXM01109075">
    <property type="protein sequence ID" value="JAG99501.1"/>
    <property type="molecule type" value="Transcribed_RNA"/>
</dbReference>
<reference evidence="1" key="1">
    <citation type="submission" date="2014-11" db="EMBL/GenBank/DDBJ databases">
        <authorList>
            <person name="Amaro Gonzalez C."/>
        </authorList>
    </citation>
    <scope>NUCLEOTIDE SEQUENCE</scope>
</reference>
<name>A0A0E9P5H7_ANGAN</name>